<dbReference type="InterPro" id="IPR032724">
    <property type="entry name" value="SCP1.201-like"/>
</dbReference>
<evidence type="ECO:0000313" key="1">
    <source>
        <dbReference type="EMBL" id="MBB4957563.1"/>
    </source>
</evidence>
<accession>A0A7W7SML3</accession>
<gene>
    <name evidence="1" type="ORF">FHR38_001296</name>
</gene>
<name>A0A7W7SML3_9ACTN</name>
<evidence type="ECO:0000313" key="2">
    <source>
        <dbReference type="Proteomes" id="UP000578819"/>
    </source>
</evidence>
<reference evidence="1 2" key="1">
    <citation type="submission" date="2020-08" db="EMBL/GenBank/DDBJ databases">
        <title>Sequencing the genomes of 1000 actinobacteria strains.</title>
        <authorList>
            <person name="Klenk H.-P."/>
        </authorList>
    </citation>
    <scope>NUCLEOTIDE SEQUENCE [LARGE SCALE GENOMIC DNA]</scope>
    <source>
        <strain evidence="1 2">DSM 45886</strain>
    </source>
</reference>
<dbReference type="AlphaFoldDB" id="A0A7W7SML3"/>
<dbReference type="Pfam" id="PF14428">
    <property type="entry name" value="DddA-like"/>
    <property type="match status" value="1"/>
</dbReference>
<proteinExistence type="predicted"/>
<dbReference type="Proteomes" id="UP000578819">
    <property type="component" value="Unassembled WGS sequence"/>
</dbReference>
<dbReference type="EMBL" id="JACHJW010000001">
    <property type="protein sequence ID" value="MBB4957563.1"/>
    <property type="molecule type" value="Genomic_DNA"/>
</dbReference>
<sequence length="253" mass="26185">MGPLAEVAATVRAKVTDLNLVVTALYTARRKLDQARWRLAAAGEGAVGPGLSEAVAAISQASGRADESAALIMRAAEALADYSTTNMGFPLSSMGRAVAARSTGSPSASTVPDWVHGIAGELRKLLPRGSKTAAVLATVDGRTRSGPIWSGAQGPAAGAPGLRRDDRTNQWHRLKSAIEHVEGHAAAVMRRPNGPKDAVLVVSMPPCPGPYGCATILPALLPADSRLSVYVVGADGQPRFWKTYIGTGEGTAE</sequence>
<dbReference type="RefSeq" id="WP_184533644.1">
    <property type="nucleotide sequence ID" value="NZ_JACHJW010000001.1"/>
</dbReference>
<comment type="caution">
    <text evidence="1">The sequence shown here is derived from an EMBL/GenBank/DDBJ whole genome shotgun (WGS) entry which is preliminary data.</text>
</comment>
<keyword evidence="2" id="KW-1185">Reference proteome</keyword>
<evidence type="ECO:0008006" key="3">
    <source>
        <dbReference type="Google" id="ProtNLM"/>
    </source>
</evidence>
<protein>
    <recommendedName>
        <fullName evidence="3">SCP1.201-like deaminase</fullName>
    </recommendedName>
</protein>
<organism evidence="1 2">
    <name type="scientific">Micromonospora polyrhachis</name>
    <dbReference type="NCBI Taxonomy" id="1282883"/>
    <lineage>
        <taxon>Bacteria</taxon>
        <taxon>Bacillati</taxon>
        <taxon>Actinomycetota</taxon>
        <taxon>Actinomycetes</taxon>
        <taxon>Micromonosporales</taxon>
        <taxon>Micromonosporaceae</taxon>
        <taxon>Micromonospora</taxon>
    </lineage>
</organism>